<evidence type="ECO:0000313" key="3">
    <source>
        <dbReference type="EMBL" id="MDT8998707.1"/>
    </source>
</evidence>
<dbReference type="Pfam" id="PF20256">
    <property type="entry name" value="MoCoBD_2"/>
    <property type="match status" value="2"/>
</dbReference>
<dbReference type="SUPFAM" id="SSF54665">
    <property type="entry name" value="CO dehydrogenase molybdoprotein N-domain-like"/>
    <property type="match status" value="1"/>
</dbReference>
<accession>A0ABU3P8T0</accession>
<gene>
    <name evidence="3" type="ORF">RQP53_05430</name>
</gene>
<dbReference type="InterPro" id="IPR008274">
    <property type="entry name" value="AldOxase/xan_DH_MoCoBD1"/>
</dbReference>
<evidence type="ECO:0000259" key="2">
    <source>
        <dbReference type="SMART" id="SM01008"/>
    </source>
</evidence>
<dbReference type="InterPro" id="IPR000674">
    <property type="entry name" value="Ald_Oxase/Xan_DH_a/b"/>
</dbReference>
<dbReference type="PANTHER" id="PTHR47495">
    <property type="entry name" value="ALDEHYDE DEHYDROGENASE"/>
    <property type="match status" value="1"/>
</dbReference>
<evidence type="ECO:0000256" key="1">
    <source>
        <dbReference type="SAM" id="SignalP"/>
    </source>
</evidence>
<dbReference type="Proteomes" id="UP001246372">
    <property type="component" value="Unassembled WGS sequence"/>
</dbReference>
<dbReference type="Pfam" id="PF02738">
    <property type="entry name" value="MoCoBD_1"/>
    <property type="match status" value="1"/>
</dbReference>
<dbReference type="PANTHER" id="PTHR47495:SF2">
    <property type="entry name" value="ALDEHYDE DEHYDROGENASE"/>
    <property type="match status" value="1"/>
</dbReference>
<dbReference type="InterPro" id="IPR012368">
    <property type="entry name" value="OxRdtase_Mopterin-bd_su_IorB"/>
</dbReference>
<evidence type="ECO:0000313" key="4">
    <source>
        <dbReference type="Proteomes" id="UP001246372"/>
    </source>
</evidence>
<name>A0ABU3P8T0_9BURK</name>
<feature type="domain" description="Aldehyde oxidase/xanthine dehydrogenase a/b hammerhead" evidence="2">
    <location>
        <begin position="207"/>
        <end position="295"/>
    </location>
</feature>
<proteinExistence type="predicted"/>
<reference evidence="3" key="1">
    <citation type="submission" date="2023-09" db="EMBL/GenBank/DDBJ databases">
        <title>Paucibacter sp. APW11 Genome sequencing and assembly.</title>
        <authorList>
            <person name="Kim I."/>
        </authorList>
    </citation>
    <scope>NUCLEOTIDE SEQUENCE</scope>
    <source>
        <strain evidence="3">APW11</strain>
    </source>
</reference>
<dbReference type="RefSeq" id="WP_315649215.1">
    <property type="nucleotide sequence ID" value="NZ_JAVXZY010000002.1"/>
</dbReference>
<dbReference type="InterPro" id="IPR006311">
    <property type="entry name" value="TAT_signal"/>
</dbReference>
<dbReference type="Gene3D" id="3.30.365.10">
    <property type="entry name" value="Aldehyde oxidase/xanthine dehydrogenase, molybdopterin binding domain"/>
    <property type="match status" value="4"/>
</dbReference>
<sequence length="748" mass="77818">MKQNTLSLDRRQFLGAGSGLVLGLVLSPGGADAAAGAAGGTSVNSWLSIGSDDSITLTIGASDMGQGAVSGLAQILCEDLMVDPAHVRLVQGAPSLATLAPVGAAINTVGSSVTRNNFWRLRDAGAAAREMLVGAAMARIGDSSRANYSVSNGRVTHGPSGQQLSYGQLAADAALQPLPATPALVPDSQFKCIGKALARQDIPFKVDGSAVYGLDVRVPNMVYAVIKHCPSFGGTLAATPATPNGAIAVVPTKVMAGTARGLEAVGNTNAVAVVGSNTWDAWQAARRLSLKWNLPANVAALNSSQFAADAQALMSSAKPYVAGGSNPAGTVYTVERSTADAEAALALSVTRLEASYSLPYVAHACMEVLNCTVDYLAGQRCEVWAPTQSAKSALTLVMALTGLSADKITLHTTYLGGGLGRKAELDFISQAVQVAMALQRPVKLMWPREEDFTHDQYRPMALVRVRAGLDANRLITGWSYRNVSPSILAQRGAVLGASGDSQGYEGSQALPYNFGARLTEWVSHPSPIPVGFWRSVGASINTFAVESMMDELALAAGQDPYQFRRARLTDPRWIAVLEAVANAANWSAGAPKGRARGIAIGTAFNSIVAQVVEVASTGSGSTAGPRVTRVWLAIDCYLPVNPASIEAQMIGGIVHGLNAALYGRQTFVNGAAQAKNFNNSRMMRLKEMPVVSVSILPAPAAANRSVPLGGVGELGVPTLAPALANAWARLSGKRVRSLPFFPGATMSD</sequence>
<dbReference type="PIRSF" id="PIRSF036389">
    <property type="entry name" value="IOR_B"/>
    <property type="match status" value="1"/>
</dbReference>
<feature type="chain" id="PRO_5045175051" evidence="1">
    <location>
        <begin position="34"/>
        <end position="748"/>
    </location>
</feature>
<dbReference type="InterPro" id="IPR052516">
    <property type="entry name" value="N-heterocyclic_Hydroxylase"/>
</dbReference>
<dbReference type="InterPro" id="IPR036856">
    <property type="entry name" value="Ald_Oxase/Xan_DH_a/b_sf"/>
</dbReference>
<dbReference type="PROSITE" id="PS51318">
    <property type="entry name" value="TAT"/>
    <property type="match status" value="1"/>
</dbReference>
<dbReference type="EMBL" id="JAVXZY010000002">
    <property type="protein sequence ID" value="MDT8998707.1"/>
    <property type="molecule type" value="Genomic_DNA"/>
</dbReference>
<dbReference type="InterPro" id="IPR037165">
    <property type="entry name" value="AldOxase/xan_DH_Mopterin-bd_sf"/>
</dbReference>
<organism evidence="3 4">
    <name type="scientific">Roseateles aquae</name>
    <dbReference type="NCBI Taxonomy" id="3077235"/>
    <lineage>
        <taxon>Bacteria</taxon>
        <taxon>Pseudomonadati</taxon>
        <taxon>Pseudomonadota</taxon>
        <taxon>Betaproteobacteria</taxon>
        <taxon>Burkholderiales</taxon>
        <taxon>Sphaerotilaceae</taxon>
        <taxon>Roseateles</taxon>
    </lineage>
</organism>
<dbReference type="SMART" id="SM01008">
    <property type="entry name" value="Ald_Xan_dh_C"/>
    <property type="match status" value="1"/>
</dbReference>
<dbReference type="Gene3D" id="3.90.1170.50">
    <property type="entry name" value="Aldehyde oxidase/xanthine dehydrogenase, a/b hammerhead"/>
    <property type="match status" value="1"/>
</dbReference>
<comment type="caution">
    <text evidence="3">The sequence shown here is derived from an EMBL/GenBank/DDBJ whole genome shotgun (WGS) entry which is preliminary data.</text>
</comment>
<dbReference type="InterPro" id="IPR046867">
    <property type="entry name" value="AldOxase/xan_DH_MoCoBD2"/>
</dbReference>
<keyword evidence="4" id="KW-1185">Reference proteome</keyword>
<feature type="signal peptide" evidence="1">
    <location>
        <begin position="1"/>
        <end position="33"/>
    </location>
</feature>
<dbReference type="SUPFAM" id="SSF56003">
    <property type="entry name" value="Molybdenum cofactor-binding domain"/>
    <property type="match status" value="2"/>
</dbReference>
<keyword evidence="1" id="KW-0732">Signal</keyword>
<protein>
    <submittedName>
        <fullName evidence="3">Molybdopterin cofactor-binding domain-containing protein</fullName>
    </submittedName>
</protein>